<proteinExistence type="predicted"/>
<feature type="compositionally biased region" description="Basic and acidic residues" evidence="1">
    <location>
        <begin position="676"/>
        <end position="685"/>
    </location>
</feature>
<evidence type="ECO:0000256" key="1">
    <source>
        <dbReference type="SAM" id="MobiDB-lite"/>
    </source>
</evidence>
<name>A0ABQ9GX74_9NEOP</name>
<feature type="region of interest" description="Disordered" evidence="1">
    <location>
        <begin position="651"/>
        <end position="686"/>
    </location>
</feature>
<evidence type="ECO:0000313" key="3">
    <source>
        <dbReference type="Proteomes" id="UP001159363"/>
    </source>
</evidence>
<sequence length="984" mass="107525">MGKGSPRGWGLVSGQKESEEVAAKIYLACRSPCRFCNEFALVIDSRRDPTRCRNTVSSPSSFYYGRVDSGGGTCAALFWGRCGVLVRQLTSHVGEPGSILCGVSPGFSNVGTVPDHATGQRAGFLGDLPFTPPFHSGFSPYSPRFTLMALNTSMEVKVYGGRTGQAFPRCKSGKGGWKGPHPSLKKIVSGTIYVPQQVLCALIPPPASCRSIKATCAKAIRYTYYLHEGPDDAFTGFSRDLPFPPPLHSGAAPYSLQSPSSALKTSPLRAAQISSLTHSLHEGHRVWSIHYQIAFSLGQRSLCGLQNMPHALASLPITCFQPAVSESEVEVFGAGGTTGYNGKRSDNIWSRQIPPKTNISRAEKFRDRLKMRSHLDRSGETPSDLPSIVRLVVLKPALVKSSRRTTSPDYHLEEIICLMAYLHIKMPTASSLRVCSTLKSLTLHDLLVSVPRAGEPGSAKRQLSPVTRSADSFFLNDSAPSTGIGSRLVTRFPTGAPCVPLPALAPTSPEKGVLGDGRGGTLLSLPARRPVQQLNTTVNTLPFITSGAIPSCRGGVVVRQLASYLGEHGSLPGGLTPGFSHSKVSTREDPYVDRTTSSFCGPEADVWPLPTLPIPPNAHRSRTFDTSDKEGIVMNELVAIAVRLPRVPAAETSSSSRHVVQGRLAAPTSTWPSRRRGPDRPDPRRQSIVAESFTRAFICRSDAVSSTVDIFEIARAAALVVWGRRPLILFYVGAAMAERLASSPLTNADQAQSPAVPIPDSRMWESRRAMPLVGSGRHRATSVDVINTGPFTQRVVIRGACLPLSGINGSATVLSWPIIRQKKKKREEGGREIQPLTEMKCPPFWDPFRFQRHSQFSTTRRRDYVLVRRYCGFATMSTLPHFLPSTCTMNLRTKTDYNPRWRRAVPSVRARSCARDVELRVYLVEEGSWLAAECEGAMTSAGRQRVSPRCCRFLPAAWARPGQMRWRNAKRRNCCCRSWPANTP</sequence>
<reference evidence="2 3" key="1">
    <citation type="submission" date="2023-02" db="EMBL/GenBank/DDBJ databases">
        <title>LHISI_Scaffold_Assembly.</title>
        <authorList>
            <person name="Stuart O.P."/>
            <person name="Cleave R."/>
            <person name="Magrath M.J.L."/>
            <person name="Mikheyev A.S."/>
        </authorList>
    </citation>
    <scope>NUCLEOTIDE SEQUENCE [LARGE SCALE GENOMIC DNA]</scope>
    <source>
        <strain evidence="2">Daus_M_001</strain>
        <tissue evidence="2">Leg muscle</tissue>
    </source>
</reference>
<organism evidence="2 3">
    <name type="scientific">Dryococelus australis</name>
    <dbReference type="NCBI Taxonomy" id="614101"/>
    <lineage>
        <taxon>Eukaryota</taxon>
        <taxon>Metazoa</taxon>
        <taxon>Ecdysozoa</taxon>
        <taxon>Arthropoda</taxon>
        <taxon>Hexapoda</taxon>
        <taxon>Insecta</taxon>
        <taxon>Pterygota</taxon>
        <taxon>Neoptera</taxon>
        <taxon>Polyneoptera</taxon>
        <taxon>Phasmatodea</taxon>
        <taxon>Verophasmatodea</taxon>
        <taxon>Anareolatae</taxon>
        <taxon>Phasmatidae</taxon>
        <taxon>Eurycanthinae</taxon>
        <taxon>Dryococelus</taxon>
    </lineage>
</organism>
<dbReference type="Proteomes" id="UP001159363">
    <property type="component" value="Chromosome 7"/>
</dbReference>
<gene>
    <name evidence="2" type="ORF">PR048_021071</name>
</gene>
<comment type="caution">
    <text evidence="2">The sequence shown here is derived from an EMBL/GenBank/DDBJ whole genome shotgun (WGS) entry which is preliminary data.</text>
</comment>
<evidence type="ECO:0000313" key="2">
    <source>
        <dbReference type="EMBL" id="KAJ8876626.1"/>
    </source>
</evidence>
<protein>
    <submittedName>
        <fullName evidence="2">Uncharacterized protein</fullName>
    </submittedName>
</protein>
<accession>A0ABQ9GX74</accession>
<keyword evidence="3" id="KW-1185">Reference proteome</keyword>
<dbReference type="EMBL" id="JARBHB010000008">
    <property type="protein sequence ID" value="KAJ8876626.1"/>
    <property type="molecule type" value="Genomic_DNA"/>
</dbReference>